<proteinExistence type="evidence at transcript level"/>
<dbReference type="EMBL" id="EU969572">
    <property type="protein sequence ID" value="ACG41690.1"/>
    <property type="molecule type" value="mRNA"/>
</dbReference>
<dbReference type="AlphaFoldDB" id="B6TX57"/>
<accession>B6TX57</accession>
<protein>
    <submittedName>
        <fullName evidence="1">Uncharacterized protein</fullName>
    </submittedName>
</protein>
<evidence type="ECO:0000313" key="1">
    <source>
        <dbReference type="EMBL" id="ACG41690.1"/>
    </source>
</evidence>
<reference evidence="1" key="1">
    <citation type="journal article" date="2009" name="Plant Mol. Biol.">
        <title>Insights into corn genes derived from large-scale cDNA sequencing.</title>
        <authorList>
            <person name="Alexandrov N.N."/>
            <person name="Brover V.V."/>
            <person name="Freidin S."/>
            <person name="Troukhan M.E."/>
            <person name="Tatarinova T.V."/>
            <person name="Zhang H."/>
            <person name="Swaller T.J."/>
            <person name="Lu Y.P."/>
            <person name="Bouck J."/>
            <person name="Flavell R.B."/>
            <person name="Feldmann K.A."/>
        </authorList>
    </citation>
    <scope>NUCLEOTIDE SEQUENCE</scope>
</reference>
<sequence>MVSRRISGSSRTSMSSRIRLATSPSQLPVVGLFTLATF</sequence>
<organism evidence="1">
    <name type="scientific">Zea mays</name>
    <name type="common">Maize</name>
    <dbReference type="NCBI Taxonomy" id="4577"/>
    <lineage>
        <taxon>Eukaryota</taxon>
        <taxon>Viridiplantae</taxon>
        <taxon>Streptophyta</taxon>
        <taxon>Embryophyta</taxon>
        <taxon>Tracheophyta</taxon>
        <taxon>Spermatophyta</taxon>
        <taxon>Magnoliopsida</taxon>
        <taxon>Liliopsida</taxon>
        <taxon>Poales</taxon>
        <taxon>Poaceae</taxon>
        <taxon>PACMAD clade</taxon>
        <taxon>Panicoideae</taxon>
        <taxon>Andropogonodae</taxon>
        <taxon>Andropogoneae</taxon>
        <taxon>Tripsacinae</taxon>
        <taxon>Zea</taxon>
    </lineage>
</organism>
<name>B6TX57_MAIZE</name>